<gene>
    <name evidence="1" type="ORF">DTL42_18240</name>
</gene>
<dbReference type="InterPro" id="IPR012933">
    <property type="entry name" value="HicA_mRNA_interferase"/>
</dbReference>
<dbReference type="EMBL" id="QPEX01000037">
    <property type="protein sequence ID" value="RCS44015.1"/>
    <property type="molecule type" value="Genomic_DNA"/>
</dbReference>
<comment type="caution">
    <text evidence="1">The sequence shown here is derived from an EMBL/GenBank/DDBJ whole genome shotgun (WGS) entry which is preliminary data.</text>
</comment>
<dbReference type="Pfam" id="PF07927">
    <property type="entry name" value="HicA_toxin"/>
    <property type="match status" value="1"/>
</dbReference>
<evidence type="ECO:0000313" key="1">
    <source>
        <dbReference type="EMBL" id="RCS44015.1"/>
    </source>
</evidence>
<name>A0A368KN36_9BACT</name>
<accession>A0A368KN36</accession>
<evidence type="ECO:0000313" key="2">
    <source>
        <dbReference type="Proteomes" id="UP000253562"/>
    </source>
</evidence>
<reference evidence="1 2" key="1">
    <citation type="submission" date="2018-07" db="EMBL/GenBank/DDBJ databases">
        <title>Comparative genomes isolates from brazilian mangrove.</title>
        <authorList>
            <person name="De Araujo J.E."/>
            <person name="Taketani R.G."/>
            <person name="Silva M.C.P."/>
            <person name="Lourenco M.V."/>
            <person name="Oliveira V.M."/>
            <person name="Andreote F.D."/>
        </authorList>
    </citation>
    <scope>NUCLEOTIDE SEQUENCE [LARGE SCALE GENOMIC DNA]</scope>
    <source>
        <strain evidence="1 2">HEX PRIS-MGV</strain>
    </source>
</reference>
<proteinExistence type="predicted"/>
<dbReference type="GO" id="GO:0003729">
    <property type="term" value="F:mRNA binding"/>
    <property type="evidence" value="ECO:0007669"/>
    <property type="project" value="InterPro"/>
</dbReference>
<dbReference type="Proteomes" id="UP000253562">
    <property type="component" value="Unassembled WGS sequence"/>
</dbReference>
<dbReference type="AlphaFoldDB" id="A0A368KN36"/>
<dbReference type="OrthoDB" id="73001at2"/>
<protein>
    <submittedName>
        <fullName evidence="1">Type II toxin-antitoxin system HicA family toxin</fullName>
    </submittedName>
</protein>
<organism evidence="1 2">
    <name type="scientific">Bremerella cremea</name>
    <dbReference type="NCBI Taxonomy" id="1031537"/>
    <lineage>
        <taxon>Bacteria</taxon>
        <taxon>Pseudomonadati</taxon>
        <taxon>Planctomycetota</taxon>
        <taxon>Planctomycetia</taxon>
        <taxon>Pirellulales</taxon>
        <taxon>Pirellulaceae</taxon>
        <taxon>Bremerella</taxon>
    </lineage>
</organism>
<sequence>MVMNKKHRRTLEAIFAEPVRSNIAWRDIESMFVAVGAVVEERAGSRIGVLLNDMVAIFHRPHPEKETDKGAVKSVRSFLVAANIVTIDNAGNFAFVEED</sequence>